<dbReference type="InterPro" id="IPR035985">
    <property type="entry name" value="Ubiquitin-activating_enz"/>
</dbReference>
<proteinExistence type="inferred from homology"/>
<evidence type="ECO:0000259" key="3">
    <source>
        <dbReference type="Pfam" id="PF00899"/>
    </source>
</evidence>
<protein>
    <submittedName>
        <fullName evidence="4">Thiamine biosynthesis protein ThiF</fullName>
    </submittedName>
</protein>
<reference evidence="4 5" key="1">
    <citation type="submission" date="2019-10" db="EMBL/GenBank/DDBJ databases">
        <authorList>
            <person name="Dong K."/>
        </authorList>
    </citation>
    <scope>NUCLEOTIDE SEQUENCE [LARGE SCALE GENOMIC DNA]</scope>
    <source>
        <strain evidence="5">dk4302</strain>
    </source>
</reference>
<dbReference type="GO" id="GO:0008641">
    <property type="term" value="F:ubiquitin-like modifier activating enzyme activity"/>
    <property type="evidence" value="ECO:0007669"/>
    <property type="project" value="InterPro"/>
</dbReference>
<feature type="transmembrane region" description="Helical" evidence="2">
    <location>
        <begin position="33"/>
        <end position="60"/>
    </location>
</feature>
<dbReference type="EMBL" id="CP045652">
    <property type="protein sequence ID" value="QGA25883.1"/>
    <property type="molecule type" value="Genomic_DNA"/>
</dbReference>
<dbReference type="SUPFAM" id="SSF69572">
    <property type="entry name" value="Activating enzymes of the ubiquitin-like proteins"/>
    <property type="match status" value="1"/>
</dbReference>
<dbReference type="GO" id="GO:0008146">
    <property type="term" value="F:sulfotransferase activity"/>
    <property type="evidence" value="ECO:0007669"/>
    <property type="project" value="TreeGrafter"/>
</dbReference>
<sequence>MNQQEKIFERYSRQIFIDEIGPAGQRKIMEAKVLVIGAGGLGSPVISYLAAAGVGVLGLADFDQVELHNLNRQFIHCEASVGELKVNSAANFVRNLNSQVQFIRLSEKICNDNIDEILSNYDIVIDGSDNFDTRYLVNDAAVRLKKTLIYGTIQSFEGQVVLFNYKGSKNLRNLFPEAPLADEVPNCDRNGVLGPLPGIIGSMMAMLALKVICNLPVPTNQLTLIDTFHWKFTQIAF</sequence>
<dbReference type="FunFam" id="3.40.50.720:FF:000080">
    <property type="entry name" value="Thiazole biosynthesis adenylyltransferase ThiF"/>
    <property type="match status" value="1"/>
</dbReference>
<keyword evidence="5" id="KW-1185">Reference proteome</keyword>
<evidence type="ECO:0000256" key="2">
    <source>
        <dbReference type="SAM" id="Phobius"/>
    </source>
</evidence>
<organism evidence="4 5">
    <name type="scientific">Sphingobacterium zhuxiongii</name>
    <dbReference type="NCBI Taxonomy" id="2662364"/>
    <lineage>
        <taxon>Bacteria</taxon>
        <taxon>Pseudomonadati</taxon>
        <taxon>Bacteroidota</taxon>
        <taxon>Sphingobacteriia</taxon>
        <taxon>Sphingobacteriales</taxon>
        <taxon>Sphingobacteriaceae</taxon>
        <taxon>Sphingobacterium</taxon>
    </lineage>
</organism>
<dbReference type="RefSeq" id="WP_153510205.1">
    <property type="nucleotide sequence ID" value="NZ_CP045652.1"/>
</dbReference>
<feature type="domain" description="THIF-type NAD/FAD binding fold" evidence="3">
    <location>
        <begin position="11"/>
        <end position="233"/>
    </location>
</feature>
<dbReference type="GO" id="GO:0005829">
    <property type="term" value="C:cytosol"/>
    <property type="evidence" value="ECO:0007669"/>
    <property type="project" value="TreeGrafter"/>
</dbReference>
<dbReference type="GO" id="GO:0004792">
    <property type="term" value="F:thiosulfate-cyanide sulfurtransferase activity"/>
    <property type="evidence" value="ECO:0007669"/>
    <property type="project" value="TreeGrafter"/>
</dbReference>
<accession>A0A5Q0Q8P6</accession>
<keyword evidence="2" id="KW-0472">Membrane</keyword>
<keyword evidence="2" id="KW-1133">Transmembrane helix</keyword>
<dbReference type="KEGG" id="sphe:GFH32_05930"/>
<dbReference type="Proteomes" id="UP000326921">
    <property type="component" value="Chromosome"/>
</dbReference>
<dbReference type="PANTHER" id="PTHR10953:SF102">
    <property type="entry name" value="ADENYLYLTRANSFERASE AND SULFURTRANSFERASE MOCS3"/>
    <property type="match status" value="1"/>
</dbReference>
<dbReference type="AlphaFoldDB" id="A0A5Q0Q8P6"/>
<evidence type="ECO:0000313" key="4">
    <source>
        <dbReference type="EMBL" id="QGA25883.1"/>
    </source>
</evidence>
<keyword evidence="2" id="KW-0812">Transmembrane</keyword>
<dbReference type="Gene3D" id="3.40.50.720">
    <property type="entry name" value="NAD(P)-binding Rossmann-like Domain"/>
    <property type="match status" value="1"/>
</dbReference>
<name>A0A5Q0Q8P6_9SPHI</name>
<dbReference type="Pfam" id="PF00899">
    <property type="entry name" value="ThiF"/>
    <property type="match status" value="1"/>
</dbReference>
<dbReference type="GO" id="GO:0016779">
    <property type="term" value="F:nucleotidyltransferase activity"/>
    <property type="evidence" value="ECO:0007669"/>
    <property type="project" value="TreeGrafter"/>
</dbReference>
<comment type="similarity">
    <text evidence="1">Belongs to the HesA/MoeB/ThiF family.</text>
</comment>
<dbReference type="InterPro" id="IPR000594">
    <property type="entry name" value="ThiF_NAD_FAD-bd"/>
</dbReference>
<evidence type="ECO:0000256" key="1">
    <source>
        <dbReference type="ARBA" id="ARBA00009919"/>
    </source>
</evidence>
<evidence type="ECO:0000313" key="5">
    <source>
        <dbReference type="Proteomes" id="UP000326921"/>
    </source>
</evidence>
<dbReference type="CDD" id="cd00757">
    <property type="entry name" value="ThiF_MoeB_HesA_family"/>
    <property type="match status" value="1"/>
</dbReference>
<dbReference type="PANTHER" id="PTHR10953">
    <property type="entry name" value="UBIQUITIN-ACTIVATING ENZYME E1"/>
    <property type="match status" value="1"/>
</dbReference>
<dbReference type="InterPro" id="IPR045886">
    <property type="entry name" value="ThiF/MoeB/HesA"/>
</dbReference>
<gene>
    <name evidence="4" type="ORF">GFH32_05930</name>
</gene>